<accession>A0A1V6PJ37</accession>
<evidence type="ECO:0000256" key="1">
    <source>
        <dbReference type="SAM" id="MobiDB-lite"/>
    </source>
</evidence>
<dbReference type="AlphaFoldDB" id="A0A1V6PJ37"/>
<proteinExistence type="predicted"/>
<gene>
    <name evidence="2" type="ORF">PENDEC_c003G02863</name>
</gene>
<name>A0A1V6PJ37_PENDC</name>
<evidence type="ECO:0000313" key="2">
    <source>
        <dbReference type="EMBL" id="OQD76883.1"/>
    </source>
</evidence>
<reference evidence="3" key="1">
    <citation type="journal article" date="2017" name="Nat. Microbiol.">
        <title>Global analysis of biosynthetic gene clusters reveals vast potential of secondary metabolite production in Penicillium species.</title>
        <authorList>
            <person name="Nielsen J.C."/>
            <person name="Grijseels S."/>
            <person name="Prigent S."/>
            <person name="Ji B."/>
            <person name="Dainat J."/>
            <person name="Nielsen K.F."/>
            <person name="Frisvad J.C."/>
            <person name="Workman M."/>
            <person name="Nielsen J."/>
        </authorList>
    </citation>
    <scope>NUCLEOTIDE SEQUENCE [LARGE SCALE GENOMIC DNA]</scope>
    <source>
        <strain evidence="3">IBT 11843</strain>
    </source>
</reference>
<comment type="caution">
    <text evidence="2">The sequence shown here is derived from an EMBL/GenBank/DDBJ whole genome shotgun (WGS) entry which is preliminary data.</text>
</comment>
<organism evidence="2 3">
    <name type="scientific">Penicillium decumbens</name>
    <dbReference type="NCBI Taxonomy" id="69771"/>
    <lineage>
        <taxon>Eukaryota</taxon>
        <taxon>Fungi</taxon>
        <taxon>Dikarya</taxon>
        <taxon>Ascomycota</taxon>
        <taxon>Pezizomycotina</taxon>
        <taxon>Eurotiomycetes</taxon>
        <taxon>Eurotiomycetidae</taxon>
        <taxon>Eurotiales</taxon>
        <taxon>Aspergillaceae</taxon>
        <taxon>Penicillium</taxon>
    </lineage>
</organism>
<feature type="region of interest" description="Disordered" evidence="1">
    <location>
        <begin position="275"/>
        <end position="306"/>
    </location>
</feature>
<protein>
    <submittedName>
        <fullName evidence="2">Uncharacterized protein</fullName>
    </submittedName>
</protein>
<sequence length="329" mass="37090">MASDQDAEATTMMFRPDERREFLIKWEHDKQDCRRAVGNEEVLNRPRWTPDYHPGPFPTEKDRQAYMNLFRCHPFYDEVHFHADGTFKPPPIFTALSDELVFMVAKTVSQHDRGRKWPADFTRGGDIRIERTPKDPGPRIDAHGLPTAPIFKSYYVLLGHSAAKAAGGWKLASKTNKQLRRGSNRSDWTVGSVVLAVEFATIPRSITYQAHDSSGSIIDLRALIFYNNLFYSGHSGYSASIAKADQGEMNTKCDLESDPDAIRVVRELRIGSDSVAPSPTLVPDRSSVRNLETGRSSGSGSGRTWNTSFERDLGDFEFPDYKERMNAPI</sequence>
<keyword evidence="3" id="KW-1185">Reference proteome</keyword>
<dbReference type="EMBL" id="MDYL01000003">
    <property type="protein sequence ID" value="OQD76883.1"/>
    <property type="molecule type" value="Genomic_DNA"/>
</dbReference>
<evidence type="ECO:0000313" key="3">
    <source>
        <dbReference type="Proteomes" id="UP000191522"/>
    </source>
</evidence>
<dbReference type="OrthoDB" id="10017208at2759"/>
<dbReference type="Proteomes" id="UP000191522">
    <property type="component" value="Unassembled WGS sequence"/>
</dbReference>